<dbReference type="Gene3D" id="1.50.10.100">
    <property type="entry name" value="Chondroitin AC/alginate lyase"/>
    <property type="match status" value="1"/>
</dbReference>
<dbReference type="Pfam" id="PF05426">
    <property type="entry name" value="Alginate_lyase"/>
    <property type="match status" value="1"/>
</dbReference>
<keyword evidence="6" id="KW-1185">Reference proteome</keyword>
<evidence type="ECO:0000256" key="2">
    <source>
        <dbReference type="ARBA" id="ARBA00023239"/>
    </source>
</evidence>
<name>A0ABS8PUP7_9BACT</name>
<dbReference type="InterPro" id="IPR008397">
    <property type="entry name" value="Alginate_lyase_dom"/>
</dbReference>
<keyword evidence="3" id="KW-0812">Transmembrane</keyword>
<dbReference type="GO" id="GO:0016829">
    <property type="term" value="F:lyase activity"/>
    <property type="evidence" value="ECO:0007669"/>
    <property type="project" value="UniProtKB-KW"/>
</dbReference>
<comment type="caution">
    <text evidence="5">The sequence shown here is derived from an EMBL/GenBank/DDBJ whole genome shotgun (WGS) entry which is preliminary data.</text>
</comment>
<dbReference type="Proteomes" id="UP001199816">
    <property type="component" value="Unassembled WGS sequence"/>
</dbReference>
<keyword evidence="3" id="KW-0472">Membrane</keyword>
<proteinExistence type="predicted"/>
<evidence type="ECO:0000256" key="3">
    <source>
        <dbReference type="SAM" id="Phobius"/>
    </source>
</evidence>
<keyword evidence="2 5" id="KW-0456">Lyase</keyword>
<protein>
    <submittedName>
        <fullName evidence="5">Alginate lyase family protein</fullName>
    </submittedName>
</protein>
<evidence type="ECO:0000259" key="4">
    <source>
        <dbReference type="Pfam" id="PF05426"/>
    </source>
</evidence>
<organism evidence="5 6">
    <name type="scientific">Niabella pedocola</name>
    <dbReference type="NCBI Taxonomy" id="1752077"/>
    <lineage>
        <taxon>Bacteria</taxon>
        <taxon>Pseudomonadati</taxon>
        <taxon>Bacteroidota</taxon>
        <taxon>Chitinophagia</taxon>
        <taxon>Chitinophagales</taxon>
        <taxon>Chitinophagaceae</taxon>
        <taxon>Niabella</taxon>
    </lineage>
</organism>
<evidence type="ECO:0000256" key="1">
    <source>
        <dbReference type="ARBA" id="ARBA00022729"/>
    </source>
</evidence>
<evidence type="ECO:0000313" key="5">
    <source>
        <dbReference type="EMBL" id="MCD2424790.1"/>
    </source>
</evidence>
<keyword evidence="1" id="KW-0732">Signal</keyword>
<dbReference type="InterPro" id="IPR008929">
    <property type="entry name" value="Chondroitin_lyas"/>
</dbReference>
<dbReference type="EMBL" id="JAJNEC010000005">
    <property type="protein sequence ID" value="MCD2424790.1"/>
    <property type="molecule type" value="Genomic_DNA"/>
</dbReference>
<gene>
    <name evidence="5" type="ORF">LQ567_18555</name>
</gene>
<dbReference type="SUPFAM" id="SSF48230">
    <property type="entry name" value="Chondroitin AC/alginate lyase"/>
    <property type="match status" value="1"/>
</dbReference>
<accession>A0ABS8PUP7</accession>
<reference evidence="5 6" key="1">
    <citation type="submission" date="2021-11" db="EMBL/GenBank/DDBJ databases">
        <title>Genomic of Niabella pedocola.</title>
        <authorList>
            <person name="Wu T."/>
        </authorList>
    </citation>
    <scope>NUCLEOTIDE SEQUENCE [LARGE SCALE GENOMIC DNA]</scope>
    <source>
        <strain evidence="5 6">JCM 31011</strain>
    </source>
</reference>
<keyword evidence="3" id="KW-1133">Transmembrane helix</keyword>
<feature type="transmembrane region" description="Helical" evidence="3">
    <location>
        <begin position="21"/>
        <end position="45"/>
    </location>
</feature>
<evidence type="ECO:0000313" key="6">
    <source>
        <dbReference type="Proteomes" id="UP001199816"/>
    </source>
</evidence>
<sequence>MINEKLTDRPLPRTRRIRKTAGKYMIAFWCIFLVITPGLHAQWLWDAEKMHTIKKQLHTSAYAKAYRLLLSQADEAINTPAYSVTQKKGVAPSGSKHDYVSLSRYWWPDPHTSNGLPYVFKDGQSNPELNRYDRNTLGDMCAAVHTLSLAYFYSGAEKYAQKAVSLLRTWFLDASTRMNPNLEYSQFIPGRDRSKGRPEGLIDSYSFVGMLSSVALLKGSEGYTAQMAQGLKQWFGDFAKWLQTSEQGQKEQAAKNNHATAYDAQLITYLLFSGDEAAGRQLIDAFPGKRIFAQIEPDGKQPNELWRTLAYHYSEYNLSHILDVCATAQKLGVDLLHATSADGRSIFKAVDYLASFLGKGVERWPYKQISGWEAKQQSVCEDMVRILAMDPAQTRYRTLIGKYARQDFSDRNRLLYGAYDNQ</sequence>
<feature type="domain" description="Alginate lyase" evidence="4">
    <location>
        <begin position="83"/>
        <end position="362"/>
    </location>
</feature>
<dbReference type="RefSeq" id="WP_231006999.1">
    <property type="nucleotide sequence ID" value="NZ_JAJNEC010000005.1"/>
</dbReference>